<protein>
    <submittedName>
        <fullName evidence="20">Niemann-Pick C1 protein-like</fullName>
    </submittedName>
</protein>
<accession>A0ABM1M3U1</accession>
<dbReference type="GeneID" id="108557295"/>
<proteinExistence type="inferred from homology"/>
<feature type="transmembrane region" description="Helical" evidence="16">
    <location>
        <begin position="814"/>
        <end position="837"/>
    </location>
</feature>
<evidence type="ECO:0000256" key="17">
    <source>
        <dbReference type="SAM" id="SignalP"/>
    </source>
</evidence>
<comment type="subcellular location">
    <subcellularLocation>
        <location evidence="1">Endomembrane system</location>
        <topology evidence="1">Multi-pass membrane protein</topology>
    </subcellularLocation>
</comment>
<keyword evidence="9" id="KW-0443">Lipid metabolism</keyword>
<feature type="transmembrane region" description="Helical" evidence="16">
    <location>
        <begin position="1121"/>
        <end position="1149"/>
    </location>
</feature>
<dbReference type="SUPFAM" id="SSF82866">
    <property type="entry name" value="Multidrug efflux transporter AcrB transmembrane domain"/>
    <property type="match status" value="2"/>
</dbReference>
<keyword evidence="5 16" id="KW-0812">Transmembrane</keyword>
<keyword evidence="3" id="KW-0813">Transport</keyword>
<evidence type="ECO:0000256" key="2">
    <source>
        <dbReference type="ARBA" id="ARBA00005585"/>
    </source>
</evidence>
<dbReference type="InterPro" id="IPR032190">
    <property type="entry name" value="NPC1_N"/>
</dbReference>
<keyword evidence="19" id="KW-1185">Reference proteome</keyword>
<reference evidence="20" key="1">
    <citation type="submission" date="2025-08" db="UniProtKB">
        <authorList>
            <consortium name="RefSeq"/>
        </authorList>
    </citation>
    <scope>IDENTIFICATION</scope>
    <source>
        <tissue evidence="20">Whole Larva</tissue>
    </source>
</reference>
<feature type="transmembrane region" description="Helical" evidence="16">
    <location>
        <begin position="666"/>
        <end position="688"/>
    </location>
</feature>
<evidence type="ECO:0000256" key="13">
    <source>
        <dbReference type="ARBA" id="ARBA00023180"/>
    </source>
</evidence>
<dbReference type="PANTHER" id="PTHR45727:SF2">
    <property type="entry name" value="NPC INTRACELLULAR CHOLESTEROL TRANSPORTER 1"/>
    <property type="match status" value="1"/>
</dbReference>
<dbReference type="PANTHER" id="PTHR45727">
    <property type="entry name" value="NPC INTRACELLULAR CHOLESTEROL TRANSPORTER 1"/>
    <property type="match status" value="1"/>
</dbReference>
<keyword evidence="11" id="KW-1015">Disulfide bond</keyword>
<dbReference type="Pfam" id="PF12349">
    <property type="entry name" value="Sterol-sensing"/>
    <property type="match status" value="1"/>
</dbReference>
<evidence type="ECO:0000313" key="20">
    <source>
        <dbReference type="RefSeq" id="XP_017769241.1"/>
    </source>
</evidence>
<feature type="signal peptide" evidence="17">
    <location>
        <begin position="1"/>
        <end position="19"/>
    </location>
</feature>
<feature type="domain" description="SSD" evidence="18">
    <location>
        <begin position="602"/>
        <end position="767"/>
    </location>
</feature>
<name>A0ABM1M3U1_NICVS</name>
<evidence type="ECO:0000256" key="11">
    <source>
        <dbReference type="ARBA" id="ARBA00023157"/>
    </source>
</evidence>
<evidence type="ECO:0000256" key="3">
    <source>
        <dbReference type="ARBA" id="ARBA00022448"/>
    </source>
</evidence>
<evidence type="ECO:0000256" key="5">
    <source>
        <dbReference type="ARBA" id="ARBA00022692"/>
    </source>
</evidence>
<evidence type="ECO:0000256" key="12">
    <source>
        <dbReference type="ARBA" id="ARBA00023166"/>
    </source>
</evidence>
<feature type="transmembrane region" description="Helical" evidence="16">
    <location>
        <begin position="253"/>
        <end position="280"/>
    </location>
</feature>
<feature type="transmembrane region" description="Helical" evidence="16">
    <location>
        <begin position="1202"/>
        <end position="1225"/>
    </location>
</feature>
<keyword evidence="4" id="KW-0153">Cholesterol metabolism</keyword>
<dbReference type="InterPro" id="IPR004765">
    <property type="entry name" value="NPC1-like"/>
</dbReference>
<evidence type="ECO:0000256" key="1">
    <source>
        <dbReference type="ARBA" id="ARBA00004127"/>
    </source>
</evidence>
<evidence type="ECO:0000256" key="14">
    <source>
        <dbReference type="ARBA" id="ARBA00023221"/>
    </source>
</evidence>
<feature type="transmembrane region" description="Helical" evidence="16">
    <location>
        <begin position="1169"/>
        <end position="1190"/>
    </location>
</feature>
<evidence type="ECO:0000256" key="15">
    <source>
        <dbReference type="ARBA" id="ARBA00034049"/>
    </source>
</evidence>
<evidence type="ECO:0000256" key="16">
    <source>
        <dbReference type="SAM" id="Phobius"/>
    </source>
</evidence>
<evidence type="ECO:0000256" key="6">
    <source>
        <dbReference type="ARBA" id="ARBA00022729"/>
    </source>
</evidence>
<dbReference type="InterPro" id="IPR053958">
    <property type="entry name" value="HMGCR/SNAP/NPC1-like_SSD"/>
</dbReference>
<dbReference type="InterPro" id="IPR000731">
    <property type="entry name" value="SSD"/>
</dbReference>
<evidence type="ECO:0000256" key="8">
    <source>
        <dbReference type="ARBA" id="ARBA00023055"/>
    </source>
</evidence>
<keyword evidence="12" id="KW-1207">Sterol metabolism</keyword>
<sequence length="1229" mass="137208">MVYLHLALVVLAFLGHVHADCTMYEMCVNDEGKKVNCYNKVPVKPKELKDPNVAEQLKTICPRLFNKDKPTFCCDDAQAQYTTTMSAMSNIFGRCPTCVKNILANVCEFSCSPDQSNFVKVKTHGTNGGKDFVKSIEVTILEEYMNTTYESCSRVALPSSGGVVIDGACGEGFNSFNCNPTRFFDYLGNGNPVAPFPVYYKSTDNENLAAKTESKNCNELFEGSDPDSMCSCIDCPSLCTIDRYKPEATAFEIWILNGYTFIVAIVLAAVVTIIVTVLAIRSTRKKSMDDGSIVEHKTSSDNDKNSDIESKDQMLGSRKNVVNEFLQKIFRAIGIAMATHSILVICLSSWVVIGIGYGAFDLKVTTNPVEIWAAPGSRSRIEKDYFDTNFKPFYRTNQIFIKTVGISTFKHKYYENEITLGPAFNRTFLFEVFKLQKKIEEIGQAEGKGLEKVCYSPMTNEFTGPITIDRCTVQSLLGLFGNDLEKFMSLSDDDYLDTIISCARTPYSVKCLAPYGGPVEPGLALGGMTLDDYTDATAVGLTFIVANKLDIDELEPAMEWETKFVDFMKEEVDQGHISPLMDIAFSAERSIEDEVERVSKSEMVTILISYAVMFIYIAIMLGHFRSFRTILLDSKIILGIGGIIIVMCAVICSLGVSGYVGISTTLLTIEVIPFLVLAVGVDNIFIMVQTHQRAKGMDHLSIPEKVGETMAKVGPSMLLTSLSEICCFAIGCLSDMPAVNTFALYATIALFFDFILQITAFVALLALDEARVKKNRLDLFCCIRLSSVDDISDDDGFLYGIFKKYYTPFLMKTWVRYTVLVLFTILVSISIAVIPTMSVGLDQEMSMPEDSHVLKYFEYMKDLMGIGPPVYFVTKGGIDYADETVRKKYCGGIACNPSSITTQLFIASGQTNITYISRQPSSWIDDFKDWSEMDTCCKYFNNNESFCPHTIETCTSCTYNPAESWPDYFDKYLPFFLNDNPDPSCGKGGHPAYADALHWELNEQYNIEVKSSYMMTYHSVLRSSKEYYEALKYARKIGENLTLTLDIDGVEIFPYSVFYVYFEQYLTIWTDTVQSIGFSLIAVLLVTFIITGFSFLSSIVTLLVVLMIVIDMAGLMYFWDIMLNAVSLVNLVMSVGIAVEFCGHIIHAFERSQEPTAIGKATHALSSMGSSVFSGITLTKFFGIIVLAFAKSQIFKIFYFRMYLGMVIIGALHGLVFLPVMLSFLNKQF</sequence>
<dbReference type="Pfam" id="PF16414">
    <property type="entry name" value="NPC1_N"/>
    <property type="match status" value="1"/>
</dbReference>
<keyword evidence="13" id="KW-0325">Glycoprotein</keyword>
<dbReference type="Proteomes" id="UP000695000">
    <property type="component" value="Unplaced"/>
</dbReference>
<keyword evidence="7 16" id="KW-1133">Transmembrane helix</keyword>
<dbReference type="NCBIfam" id="TIGR00917">
    <property type="entry name" value="2A060601"/>
    <property type="match status" value="1"/>
</dbReference>
<evidence type="ECO:0000256" key="9">
    <source>
        <dbReference type="ARBA" id="ARBA00023098"/>
    </source>
</evidence>
<feature type="chain" id="PRO_5047197065" evidence="17">
    <location>
        <begin position="20"/>
        <end position="1229"/>
    </location>
</feature>
<feature type="transmembrane region" description="Helical" evidence="16">
    <location>
        <begin position="603"/>
        <end position="624"/>
    </location>
</feature>
<feature type="transmembrane region" description="Helical" evidence="16">
    <location>
        <begin position="636"/>
        <end position="660"/>
    </location>
</feature>
<evidence type="ECO:0000313" key="19">
    <source>
        <dbReference type="Proteomes" id="UP000695000"/>
    </source>
</evidence>
<dbReference type="InterPro" id="IPR053956">
    <property type="entry name" value="NPC1_MLD"/>
</dbReference>
<comment type="similarity">
    <text evidence="2">Belongs to the patched family.</text>
</comment>
<keyword evidence="14" id="KW-0753">Steroid metabolism</keyword>
<keyword evidence="6 17" id="KW-0732">Signal</keyword>
<dbReference type="PROSITE" id="PS50156">
    <property type="entry name" value="SSD"/>
    <property type="match status" value="1"/>
</dbReference>
<feature type="transmembrane region" description="Helical" evidence="16">
    <location>
        <begin position="743"/>
        <end position="767"/>
    </location>
</feature>
<dbReference type="Gene3D" id="1.20.1640.10">
    <property type="entry name" value="Multidrug efflux transporter AcrB transmembrane domain"/>
    <property type="match status" value="2"/>
</dbReference>
<evidence type="ECO:0000256" key="7">
    <source>
        <dbReference type="ARBA" id="ARBA00022989"/>
    </source>
</evidence>
<feature type="transmembrane region" description="Helical" evidence="16">
    <location>
        <begin position="335"/>
        <end position="360"/>
    </location>
</feature>
<evidence type="ECO:0000256" key="4">
    <source>
        <dbReference type="ARBA" id="ARBA00022548"/>
    </source>
</evidence>
<evidence type="ECO:0000259" key="18">
    <source>
        <dbReference type="PROSITE" id="PS50156"/>
    </source>
</evidence>
<organism evidence="19 20">
    <name type="scientific">Nicrophorus vespilloides</name>
    <name type="common">Boreal carrion beetle</name>
    <dbReference type="NCBI Taxonomy" id="110193"/>
    <lineage>
        <taxon>Eukaryota</taxon>
        <taxon>Metazoa</taxon>
        <taxon>Ecdysozoa</taxon>
        <taxon>Arthropoda</taxon>
        <taxon>Hexapoda</taxon>
        <taxon>Insecta</taxon>
        <taxon>Pterygota</taxon>
        <taxon>Neoptera</taxon>
        <taxon>Endopterygota</taxon>
        <taxon>Coleoptera</taxon>
        <taxon>Polyphaga</taxon>
        <taxon>Staphyliniformia</taxon>
        <taxon>Silphidae</taxon>
        <taxon>Nicrophorinae</taxon>
        <taxon>Nicrophorus</taxon>
    </lineage>
</organism>
<dbReference type="Pfam" id="PF22314">
    <property type="entry name" value="NPC1_MLD"/>
    <property type="match status" value="1"/>
</dbReference>
<comment type="catalytic activity">
    <reaction evidence="15">
        <text>cholesterol(in) = cholesterol(out)</text>
        <dbReference type="Rhea" id="RHEA:39747"/>
        <dbReference type="ChEBI" id="CHEBI:16113"/>
    </reaction>
</comment>
<feature type="transmembrane region" description="Helical" evidence="16">
    <location>
        <begin position="1076"/>
        <end position="1109"/>
    </location>
</feature>
<keyword evidence="8" id="KW-0445">Lipid transport</keyword>
<evidence type="ECO:0000256" key="10">
    <source>
        <dbReference type="ARBA" id="ARBA00023136"/>
    </source>
</evidence>
<keyword evidence="10 16" id="KW-0472">Membrane</keyword>
<gene>
    <name evidence="20" type="primary">LOC108557295</name>
</gene>
<dbReference type="RefSeq" id="XP_017769241.1">
    <property type="nucleotide sequence ID" value="XM_017913752.1"/>
</dbReference>